<reference evidence="3 4" key="1">
    <citation type="submission" date="2020-08" db="EMBL/GenBank/DDBJ databases">
        <title>Edaphobacter telluris sp. nov. and Acidobacterium dinghuensis sp. nov., two acidobacteria isolated from forest soil.</title>
        <authorList>
            <person name="Fu J."/>
            <person name="Qiu L."/>
        </authorList>
    </citation>
    <scope>NUCLEOTIDE SEQUENCE [LARGE SCALE GENOMIC DNA]</scope>
    <source>
        <strain evidence="3">4Y35</strain>
    </source>
</reference>
<dbReference type="InterPro" id="IPR036280">
    <property type="entry name" value="Multihaem_cyt_sf"/>
</dbReference>
<dbReference type="RefSeq" id="WP_186745744.1">
    <property type="nucleotide sequence ID" value="NZ_CP060394.1"/>
</dbReference>
<dbReference type="Proteomes" id="UP000515312">
    <property type="component" value="Chromosome"/>
</dbReference>
<evidence type="ECO:0000259" key="2">
    <source>
        <dbReference type="Pfam" id="PF13435"/>
    </source>
</evidence>
<feature type="signal peptide" evidence="1">
    <location>
        <begin position="1"/>
        <end position="22"/>
    </location>
</feature>
<keyword evidence="1" id="KW-0732">Signal</keyword>
<proteinExistence type="predicted"/>
<organism evidence="3 4">
    <name type="scientific">Alloacidobacterium dinghuense</name>
    <dbReference type="NCBI Taxonomy" id="2763107"/>
    <lineage>
        <taxon>Bacteria</taxon>
        <taxon>Pseudomonadati</taxon>
        <taxon>Acidobacteriota</taxon>
        <taxon>Terriglobia</taxon>
        <taxon>Terriglobales</taxon>
        <taxon>Acidobacteriaceae</taxon>
        <taxon>Alloacidobacterium</taxon>
    </lineage>
</organism>
<dbReference type="InterPro" id="IPR023155">
    <property type="entry name" value="Cyt_c-552/4"/>
</dbReference>
<name>A0A7G8BN44_9BACT</name>
<sequence>MATTFRRPFLLLLWIAPVIATAQTDREHASPCSQCHTDALSQPATNMSRALDTVEQSRVLIDHPLLSATYGKYSYRIERKGDQSIYSVTDGTTTVTLPIRWALGASSAIGQTFILEKDGELFESRMSWYRELNGLGPTLGAAGSLPADVHEAAGRLMSHDDKLACFGCHATNAAHGSQLTLDKMVPGVQCSHCHENAEAHLAAMLHKSGEAVIPPALSKMSTEQTSNFCGRCHRTWAEIAMQGTPSISNIRFQPYRLTGSKCYDPDDARISCVACHDPHQEVSAQPADYDSRCQACHGGGKVGAKACPVSKSKCVTCHMTKIELPGGHYKFSDHRIRIVKPNEPYPG</sequence>
<accession>A0A7G8BN44</accession>
<feature type="domain" description="Cytochrome c-552/4" evidence="2">
    <location>
        <begin position="158"/>
        <end position="194"/>
    </location>
</feature>
<dbReference type="KEGG" id="adin:H7849_08675"/>
<evidence type="ECO:0000313" key="3">
    <source>
        <dbReference type="EMBL" id="QNI33964.1"/>
    </source>
</evidence>
<dbReference type="EMBL" id="CP060394">
    <property type="protein sequence ID" value="QNI33964.1"/>
    <property type="molecule type" value="Genomic_DNA"/>
</dbReference>
<feature type="chain" id="PRO_5028883825" description="Cytochrome c-552/4 domain-containing protein" evidence="1">
    <location>
        <begin position="23"/>
        <end position="347"/>
    </location>
</feature>
<keyword evidence="4" id="KW-1185">Reference proteome</keyword>
<evidence type="ECO:0000313" key="4">
    <source>
        <dbReference type="Proteomes" id="UP000515312"/>
    </source>
</evidence>
<protein>
    <recommendedName>
        <fullName evidence="2">Cytochrome c-552/4 domain-containing protein</fullName>
    </recommendedName>
</protein>
<evidence type="ECO:0000256" key="1">
    <source>
        <dbReference type="SAM" id="SignalP"/>
    </source>
</evidence>
<dbReference type="Gene3D" id="1.10.1130.10">
    <property type="entry name" value="Flavocytochrome C3, Chain A"/>
    <property type="match status" value="1"/>
</dbReference>
<dbReference type="Pfam" id="PF13435">
    <property type="entry name" value="Cytochrome_C554"/>
    <property type="match status" value="1"/>
</dbReference>
<dbReference type="AlphaFoldDB" id="A0A7G8BN44"/>
<gene>
    <name evidence="3" type="ORF">H7849_08675</name>
</gene>
<dbReference type="SUPFAM" id="SSF48695">
    <property type="entry name" value="Multiheme cytochromes"/>
    <property type="match status" value="1"/>
</dbReference>